<reference evidence="3 4" key="1">
    <citation type="submission" date="2020-07" db="EMBL/GenBank/DDBJ databases">
        <title>Description of Limosilactobacillus balticus sp. nov., Limosilactobacillus agrestis sp. nov., Limosilactobacillus albertensis sp. nov., Limosilactobacillus rudii sp. nov., Limosilactobacillus fastidiosus sp. nov., five novel Limosilactobacillus species isolated from the vertebrate gastrointestinal tract, and proposal of 6 subspecies of Limosilactobacillus reuteri adapted to the gastrointestinal tract of specific vertebrate hosts.</title>
        <authorList>
            <person name="Li F."/>
            <person name="Cheng C."/>
            <person name="Zheng J."/>
            <person name="Quevedo R.M."/>
            <person name="Li J."/>
            <person name="Roos S."/>
            <person name="Gaenzle M.G."/>
            <person name="Walter J."/>
        </authorList>
    </citation>
    <scope>NUCLEOTIDE SEQUENCE [LARGE SCALE GENOMIC DNA]</scope>
    <source>
        <strain evidence="2 3">WF-MA3-C</strain>
        <strain evidence="1 4">WF-MO7-1</strain>
    </source>
</reference>
<name>A0A7W3TY76_9LACO</name>
<evidence type="ECO:0000313" key="1">
    <source>
        <dbReference type="EMBL" id="MBB1063182.1"/>
    </source>
</evidence>
<accession>A0A7W3TY76</accession>
<proteinExistence type="predicted"/>
<evidence type="ECO:0000313" key="4">
    <source>
        <dbReference type="Proteomes" id="UP000544052"/>
    </source>
</evidence>
<sequence>MDNQKRLFNVLQKMQDDCSDCSSIQAVCLAYAMIKSVGIMNNIPTGSLLKFCEKNVEVKRSNNGVIISVPEDLASDGN</sequence>
<protein>
    <submittedName>
        <fullName evidence="2">Uncharacterized protein</fullName>
    </submittedName>
</protein>
<dbReference type="RefSeq" id="WP_182580216.1">
    <property type="nucleotide sequence ID" value="NZ_JACIUY010000042.1"/>
</dbReference>
<dbReference type="EMBL" id="JACIUZ010000036">
    <property type="protein sequence ID" value="MBB1063182.1"/>
    <property type="molecule type" value="Genomic_DNA"/>
</dbReference>
<evidence type="ECO:0000313" key="3">
    <source>
        <dbReference type="Proteomes" id="UP000518255"/>
    </source>
</evidence>
<dbReference type="Proteomes" id="UP000544052">
    <property type="component" value="Unassembled WGS sequence"/>
</dbReference>
<gene>
    <name evidence="2" type="ORF">H5R63_01045</name>
    <name evidence="1" type="ORF">H5R64_05315</name>
</gene>
<evidence type="ECO:0000313" key="2">
    <source>
        <dbReference type="EMBL" id="MBB1085402.1"/>
    </source>
</evidence>
<dbReference type="AlphaFoldDB" id="A0A7W3TY76"/>
<comment type="caution">
    <text evidence="2">The sequence shown here is derived from an EMBL/GenBank/DDBJ whole genome shotgun (WGS) entry which is preliminary data.</text>
</comment>
<organism evidence="2 3">
    <name type="scientific">Limosilactobacillus fastidiosus</name>
    <dbReference type="NCBI Taxonomy" id="2759855"/>
    <lineage>
        <taxon>Bacteria</taxon>
        <taxon>Bacillati</taxon>
        <taxon>Bacillota</taxon>
        <taxon>Bacilli</taxon>
        <taxon>Lactobacillales</taxon>
        <taxon>Lactobacillaceae</taxon>
        <taxon>Limosilactobacillus</taxon>
    </lineage>
</organism>
<dbReference type="EMBL" id="JACIUY010000042">
    <property type="protein sequence ID" value="MBB1085402.1"/>
    <property type="molecule type" value="Genomic_DNA"/>
</dbReference>
<keyword evidence="4" id="KW-1185">Reference proteome</keyword>
<dbReference type="Proteomes" id="UP000518255">
    <property type="component" value="Unassembled WGS sequence"/>
</dbReference>